<evidence type="ECO:0000256" key="7">
    <source>
        <dbReference type="ARBA" id="ARBA00023163"/>
    </source>
</evidence>
<dbReference type="AlphaFoldDB" id="A0A1D2MCG3"/>
<gene>
    <name evidence="12" type="ORF">Ocin01_16107</name>
</gene>
<feature type="region of interest" description="Disordered" evidence="10">
    <location>
        <begin position="491"/>
        <end position="546"/>
    </location>
</feature>
<evidence type="ECO:0000256" key="5">
    <source>
        <dbReference type="ARBA" id="ARBA00022833"/>
    </source>
</evidence>
<dbReference type="SUPFAM" id="SSF57667">
    <property type="entry name" value="beta-beta-alpha zinc fingers"/>
    <property type="match status" value="3"/>
</dbReference>
<keyword evidence="5" id="KW-0862">Zinc</keyword>
<keyword evidence="13" id="KW-1185">Reference proteome</keyword>
<evidence type="ECO:0000313" key="13">
    <source>
        <dbReference type="Proteomes" id="UP000094527"/>
    </source>
</evidence>
<evidence type="ECO:0000256" key="1">
    <source>
        <dbReference type="ARBA" id="ARBA00004123"/>
    </source>
</evidence>
<feature type="compositionally biased region" description="Polar residues" evidence="10">
    <location>
        <begin position="381"/>
        <end position="392"/>
    </location>
</feature>
<dbReference type="STRING" id="48709.A0A1D2MCG3"/>
<dbReference type="OMA" id="NDYRANE"/>
<feature type="compositionally biased region" description="Basic residues" evidence="10">
    <location>
        <begin position="367"/>
        <end position="378"/>
    </location>
</feature>
<dbReference type="Gene3D" id="3.30.160.60">
    <property type="entry name" value="Classic Zinc Finger"/>
    <property type="match status" value="5"/>
</dbReference>
<keyword evidence="2" id="KW-0479">Metal-binding</keyword>
<dbReference type="GO" id="GO:0032502">
    <property type="term" value="P:developmental process"/>
    <property type="evidence" value="ECO:0007669"/>
    <property type="project" value="UniProtKB-ARBA"/>
</dbReference>
<dbReference type="FunFam" id="3.30.160.60:FF:000100">
    <property type="entry name" value="Zinc finger 45-like"/>
    <property type="match status" value="1"/>
</dbReference>
<feature type="compositionally biased region" description="Polar residues" evidence="10">
    <location>
        <begin position="526"/>
        <end position="546"/>
    </location>
</feature>
<feature type="domain" description="C2H2-type" evidence="11">
    <location>
        <begin position="153"/>
        <end position="180"/>
    </location>
</feature>
<comment type="subcellular location">
    <subcellularLocation>
        <location evidence="1">Nucleus</location>
    </subcellularLocation>
</comment>
<evidence type="ECO:0000256" key="4">
    <source>
        <dbReference type="ARBA" id="ARBA00022771"/>
    </source>
</evidence>
<evidence type="ECO:0000256" key="6">
    <source>
        <dbReference type="ARBA" id="ARBA00023015"/>
    </source>
</evidence>
<evidence type="ECO:0000256" key="9">
    <source>
        <dbReference type="PROSITE-ProRule" id="PRU00042"/>
    </source>
</evidence>
<dbReference type="PROSITE" id="PS50157">
    <property type="entry name" value="ZINC_FINGER_C2H2_2"/>
    <property type="match status" value="4"/>
</dbReference>
<dbReference type="PROSITE" id="PS00028">
    <property type="entry name" value="ZINC_FINGER_C2H2_1"/>
    <property type="match status" value="5"/>
</dbReference>
<protein>
    <submittedName>
        <fullName evidence="12">Zinc finger and BTB domain-containing protein 24</fullName>
    </submittedName>
</protein>
<dbReference type="PANTHER" id="PTHR24394">
    <property type="entry name" value="ZINC FINGER PROTEIN"/>
    <property type="match status" value="1"/>
</dbReference>
<evidence type="ECO:0000256" key="3">
    <source>
        <dbReference type="ARBA" id="ARBA00022737"/>
    </source>
</evidence>
<feature type="domain" description="C2H2-type" evidence="11">
    <location>
        <begin position="209"/>
        <end position="236"/>
    </location>
</feature>
<keyword evidence="3" id="KW-0677">Repeat</keyword>
<dbReference type="Proteomes" id="UP000094527">
    <property type="component" value="Unassembled WGS sequence"/>
</dbReference>
<keyword evidence="4 9" id="KW-0863">Zinc-finger</keyword>
<dbReference type="Pfam" id="PF00096">
    <property type="entry name" value="zf-C2H2"/>
    <property type="match status" value="4"/>
</dbReference>
<dbReference type="GO" id="GO:0008270">
    <property type="term" value="F:zinc ion binding"/>
    <property type="evidence" value="ECO:0007669"/>
    <property type="project" value="UniProtKB-KW"/>
</dbReference>
<dbReference type="FunFam" id="3.30.160.60:FF:000202">
    <property type="entry name" value="Zinc finger protein 574"/>
    <property type="match status" value="1"/>
</dbReference>
<evidence type="ECO:0000256" key="2">
    <source>
        <dbReference type="ARBA" id="ARBA00022723"/>
    </source>
</evidence>
<dbReference type="InterPro" id="IPR036236">
    <property type="entry name" value="Znf_C2H2_sf"/>
</dbReference>
<feature type="domain" description="C2H2-type" evidence="11">
    <location>
        <begin position="238"/>
        <end position="265"/>
    </location>
</feature>
<keyword evidence="8" id="KW-0539">Nucleus</keyword>
<keyword evidence="7" id="KW-0804">Transcription</keyword>
<feature type="domain" description="C2H2-type" evidence="11">
    <location>
        <begin position="181"/>
        <end position="208"/>
    </location>
</feature>
<comment type="caution">
    <text evidence="12">The sequence shown here is derived from an EMBL/GenBank/DDBJ whole genome shotgun (WGS) entry which is preliminary data.</text>
</comment>
<dbReference type="EMBL" id="LJIJ01001904">
    <property type="protein sequence ID" value="ODM90574.1"/>
    <property type="molecule type" value="Genomic_DNA"/>
</dbReference>
<evidence type="ECO:0000256" key="8">
    <source>
        <dbReference type="ARBA" id="ARBA00023242"/>
    </source>
</evidence>
<dbReference type="GO" id="GO:0000981">
    <property type="term" value="F:DNA-binding transcription factor activity, RNA polymerase II-specific"/>
    <property type="evidence" value="ECO:0007669"/>
    <property type="project" value="TreeGrafter"/>
</dbReference>
<evidence type="ECO:0000259" key="11">
    <source>
        <dbReference type="PROSITE" id="PS50157"/>
    </source>
</evidence>
<dbReference type="GO" id="GO:0005634">
    <property type="term" value="C:nucleus"/>
    <property type="evidence" value="ECO:0007669"/>
    <property type="project" value="UniProtKB-SubCell"/>
</dbReference>
<feature type="region of interest" description="Disordered" evidence="10">
    <location>
        <begin position="348"/>
        <end position="403"/>
    </location>
</feature>
<dbReference type="FunFam" id="3.30.160.60:FF:000425">
    <property type="entry name" value="PLAG1 like zinc finger 1"/>
    <property type="match status" value="1"/>
</dbReference>
<dbReference type="SMART" id="SM00355">
    <property type="entry name" value="ZnF_C2H2"/>
    <property type="match status" value="5"/>
</dbReference>
<dbReference type="InterPro" id="IPR013087">
    <property type="entry name" value="Znf_C2H2_type"/>
</dbReference>
<dbReference type="PANTHER" id="PTHR24394:SF29">
    <property type="entry name" value="MYONEURIN"/>
    <property type="match status" value="1"/>
</dbReference>
<name>A0A1D2MCG3_ORCCI</name>
<evidence type="ECO:0000256" key="10">
    <source>
        <dbReference type="SAM" id="MobiDB-lite"/>
    </source>
</evidence>
<reference evidence="12 13" key="1">
    <citation type="journal article" date="2016" name="Genome Biol. Evol.">
        <title>Gene Family Evolution Reflects Adaptation to Soil Environmental Stressors in the Genome of the Collembolan Orchesella cincta.</title>
        <authorList>
            <person name="Faddeeva-Vakhrusheva A."/>
            <person name="Derks M.F."/>
            <person name="Anvar S.Y."/>
            <person name="Agamennone V."/>
            <person name="Suring W."/>
            <person name="Smit S."/>
            <person name="van Straalen N.M."/>
            <person name="Roelofs D."/>
        </authorList>
    </citation>
    <scope>NUCLEOTIDE SEQUENCE [LARGE SCALE GENOMIC DNA]</scope>
    <source>
        <tissue evidence="12">Mixed pool</tissue>
    </source>
</reference>
<accession>A0A1D2MCG3</accession>
<organism evidence="12 13">
    <name type="scientific">Orchesella cincta</name>
    <name type="common">Springtail</name>
    <name type="synonym">Podura cincta</name>
    <dbReference type="NCBI Taxonomy" id="48709"/>
    <lineage>
        <taxon>Eukaryota</taxon>
        <taxon>Metazoa</taxon>
        <taxon>Ecdysozoa</taxon>
        <taxon>Arthropoda</taxon>
        <taxon>Hexapoda</taxon>
        <taxon>Collembola</taxon>
        <taxon>Entomobryomorpha</taxon>
        <taxon>Entomobryoidea</taxon>
        <taxon>Orchesellidae</taxon>
        <taxon>Orchesellinae</taxon>
        <taxon>Orchesella</taxon>
    </lineage>
</organism>
<evidence type="ECO:0000313" key="12">
    <source>
        <dbReference type="EMBL" id="ODM90574.1"/>
    </source>
</evidence>
<dbReference type="FunFam" id="3.30.160.60:FF:000060">
    <property type="entry name" value="zinc finger protein 436"/>
    <property type="match status" value="1"/>
</dbReference>
<sequence>MDHNYKHYLGNVISQEYLASEISEGSVLHMGNFVRAKGLHDISCPPASSKQAAAGYAISNDGRKAKISLPFQFQPKKEETSAILDHVAVITVDPPMYQLRGVWKRPDSQKPLRVPLRNTREIALCLQKYATEVHRLREKLNRHMRSHTGEKRFVCQKCNRGFTTSQALKTHTYIHTGERPFLCTKCPQQFTTLTNLKKHLVTHTGNKEFLCNYCGKSFFHKDSLDVHLTIHSSTPRPHICGQCGRAFGSMKDLNRHCRTHTGERPFQCSMCDLKCSRLDNLTRHIGNVHKHLKGKSKRLRIKAKSQSIESTAFQSSPIAEKRKINEKRWKKQEDALEESVQLEIMEGLMAGRTSTGTGRRTDNSKMQTRRKRRRHQSRSHLVQQRLQHSAASRPSAEIENDIQLKRGPRKHFVSRYYFIHQSVVQHFLRPRGENEQRREDDSTFNDDERPILITTDLLKAVENEKAGGVSSETRDTTTMTKAVLRNKNLIPEAHEQNESQRQFENNDTTIANEEETSAARFGSFHESASSQSTTVEAENQRSVAEL</sequence>
<feature type="compositionally biased region" description="Polar residues" evidence="10">
    <location>
        <begin position="499"/>
        <end position="511"/>
    </location>
</feature>
<dbReference type="OrthoDB" id="40579at2759"/>
<proteinExistence type="predicted"/>
<keyword evidence="6" id="KW-0805">Transcription regulation</keyword>